<dbReference type="EMBL" id="BMSJ01000015">
    <property type="protein sequence ID" value="GGR49369.1"/>
    <property type="molecule type" value="Genomic_DNA"/>
</dbReference>
<reference evidence="1 2" key="1">
    <citation type="journal article" date="2014" name="Int. J. Syst. Evol. Microbiol.">
        <title>Complete genome sequence of Corynebacterium casei LMG S-19264T (=DSM 44701T), isolated from a smear-ripened cheese.</title>
        <authorList>
            <consortium name="US DOE Joint Genome Institute (JGI-PGF)"/>
            <person name="Walter F."/>
            <person name="Albersmeier A."/>
            <person name="Kalinowski J."/>
            <person name="Ruckert C."/>
        </authorList>
    </citation>
    <scope>NUCLEOTIDE SEQUENCE [LARGE SCALE GENOMIC DNA]</scope>
    <source>
        <strain evidence="1 2">JCM 4205</strain>
    </source>
</reference>
<name>A0AAV4KTF4_9ACTN</name>
<sequence length="52" mass="5605">MEYIDETWVRAPSRVPGIAGREPETALEPAALGIAREPAAQSDRQSLRVADG</sequence>
<dbReference type="AlphaFoldDB" id="A0AAV4KTF4"/>
<gene>
    <name evidence="1" type="ORF">GCM10010497_61030</name>
</gene>
<organism evidence="1 2">
    <name type="scientific">Streptomyces cinereoruber</name>
    <dbReference type="NCBI Taxonomy" id="67260"/>
    <lineage>
        <taxon>Bacteria</taxon>
        <taxon>Bacillati</taxon>
        <taxon>Actinomycetota</taxon>
        <taxon>Actinomycetes</taxon>
        <taxon>Kitasatosporales</taxon>
        <taxon>Streptomycetaceae</taxon>
        <taxon>Streptomyces</taxon>
    </lineage>
</organism>
<evidence type="ECO:0000313" key="1">
    <source>
        <dbReference type="EMBL" id="GGR49369.1"/>
    </source>
</evidence>
<accession>A0AAV4KTF4</accession>
<protein>
    <submittedName>
        <fullName evidence="1">Uncharacterized protein</fullName>
    </submittedName>
</protein>
<proteinExistence type="predicted"/>
<dbReference type="Proteomes" id="UP000642014">
    <property type="component" value="Unassembled WGS sequence"/>
</dbReference>
<evidence type="ECO:0000313" key="2">
    <source>
        <dbReference type="Proteomes" id="UP000642014"/>
    </source>
</evidence>
<comment type="caution">
    <text evidence="1">The sequence shown here is derived from an EMBL/GenBank/DDBJ whole genome shotgun (WGS) entry which is preliminary data.</text>
</comment>